<proteinExistence type="predicted"/>
<dbReference type="InterPro" id="IPR036249">
    <property type="entry name" value="Thioredoxin-like_sf"/>
</dbReference>
<dbReference type="PROSITE" id="PS51257">
    <property type="entry name" value="PROKAR_LIPOPROTEIN"/>
    <property type="match status" value="1"/>
</dbReference>
<feature type="domain" description="Thioredoxin" evidence="1">
    <location>
        <begin position="330"/>
        <end position="464"/>
    </location>
</feature>
<dbReference type="AlphaFoldDB" id="A0A1M6ELQ4"/>
<protein>
    <submittedName>
        <fullName evidence="2">Thioredoxin-like</fullName>
    </submittedName>
</protein>
<evidence type="ECO:0000313" key="3">
    <source>
        <dbReference type="Proteomes" id="UP000184488"/>
    </source>
</evidence>
<dbReference type="RefSeq" id="WP_073310682.1">
    <property type="nucleotide sequence ID" value="NZ_FQZI01000003.1"/>
</dbReference>
<dbReference type="InterPro" id="IPR012336">
    <property type="entry name" value="Thioredoxin-like_fold"/>
</dbReference>
<sequence length="464" mass="54980">MFAYFKKLQFLTLLVNVIALSSCEKGFKEDDYSAYFGGEIINPNSRVIYLCKNNEVIDTIQLDKNNRFFTKYDSLAPGMYTFKHDPEYQYIYFDKNDSLMIRLNTNEFDNSLTFCGRGDEKNNFLIEMFLKNEDDNNASFDIYDYDLKKFDKKIDSDFKIKNAFYERRKKDINWDEDFDIYAKSMLEMPHLAKKEMYPLAHKFRTNQDVCSRLPKDYYDYRKEIDFNNEKLTNFAPFVRYLTSMLSNITCRKDVTGKSIENNIHKLKVADSIFKNQKIKNAVLNNIAFMYLLEDQNIENNKRFLGEYLKLSTDKERQKEIKKIGDAIQNLAQKKRLEDVELIDANSNPVNINKIVKKKTVLFFWTSEAKSHMELVHKRASELQQKHPDWDFIAVNIDDSSENWMENLKKYNFKNSTELHSTNFNSIKDKWVITKIHRTMLLNADGTIKNGFVSIFDANLEEYLK</sequence>
<dbReference type="STRING" id="415425.SAMN05444363_1842"/>
<dbReference type="InterPro" id="IPR013766">
    <property type="entry name" value="Thioredoxin_domain"/>
</dbReference>
<dbReference type="PROSITE" id="PS51352">
    <property type="entry name" value="THIOREDOXIN_2"/>
    <property type="match status" value="1"/>
</dbReference>
<name>A0A1M6ELQ4_9FLAO</name>
<accession>A0A1M6ELQ4</accession>
<dbReference type="Gene3D" id="3.40.30.10">
    <property type="entry name" value="Glutaredoxin"/>
    <property type="match status" value="1"/>
</dbReference>
<dbReference type="EMBL" id="FQZI01000003">
    <property type="protein sequence ID" value="SHI86462.1"/>
    <property type="molecule type" value="Genomic_DNA"/>
</dbReference>
<dbReference type="OrthoDB" id="1146847at2"/>
<organism evidence="2 3">
    <name type="scientific">Flavobacterium terrae</name>
    <dbReference type="NCBI Taxonomy" id="415425"/>
    <lineage>
        <taxon>Bacteria</taxon>
        <taxon>Pseudomonadati</taxon>
        <taxon>Bacteroidota</taxon>
        <taxon>Flavobacteriia</taxon>
        <taxon>Flavobacteriales</taxon>
        <taxon>Flavobacteriaceae</taxon>
        <taxon>Flavobacterium</taxon>
    </lineage>
</organism>
<evidence type="ECO:0000313" key="2">
    <source>
        <dbReference type="EMBL" id="SHI86462.1"/>
    </source>
</evidence>
<keyword evidence="3" id="KW-1185">Reference proteome</keyword>
<gene>
    <name evidence="2" type="ORF">SAMN05444363_1842</name>
</gene>
<evidence type="ECO:0000259" key="1">
    <source>
        <dbReference type="PROSITE" id="PS51352"/>
    </source>
</evidence>
<dbReference type="Proteomes" id="UP000184488">
    <property type="component" value="Unassembled WGS sequence"/>
</dbReference>
<reference evidence="3" key="1">
    <citation type="submission" date="2016-11" db="EMBL/GenBank/DDBJ databases">
        <authorList>
            <person name="Varghese N."/>
            <person name="Submissions S."/>
        </authorList>
    </citation>
    <scope>NUCLEOTIDE SEQUENCE [LARGE SCALE GENOMIC DNA]</scope>
    <source>
        <strain evidence="3">DSM 18829</strain>
    </source>
</reference>
<dbReference type="Pfam" id="PF13905">
    <property type="entry name" value="Thioredoxin_8"/>
    <property type="match status" value="1"/>
</dbReference>
<dbReference type="SUPFAM" id="SSF52833">
    <property type="entry name" value="Thioredoxin-like"/>
    <property type="match status" value="1"/>
</dbReference>